<evidence type="ECO:0000313" key="3">
    <source>
        <dbReference type="EMBL" id="PWN93423.1"/>
    </source>
</evidence>
<dbReference type="InParanoid" id="A0A316YZE6"/>
<dbReference type="GeneID" id="37042414"/>
<dbReference type="RefSeq" id="XP_025380621.1">
    <property type="nucleotide sequence ID" value="XM_025520498.1"/>
</dbReference>
<evidence type="ECO:0000313" key="4">
    <source>
        <dbReference type="Proteomes" id="UP000245768"/>
    </source>
</evidence>
<reference evidence="3 4" key="1">
    <citation type="journal article" date="2018" name="Mol. Biol. Evol.">
        <title>Broad Genomic Sampling Reveals a Smut Pathogenic Ancestry of the Fungal Clade Ustilaginomycotina.</title>
        <authorList>
            <person name="Kijpornyongpan T."/>
            <person name="Mondo S.J."/>
            <person name="Barry K."/>
            <person name="Sandor L."/>
            <person name="Lee J."/>
            <person name="Lipzen A."/>
            <person name="Pangilinan J."/>
            <person name="LaButti K."/>
            <person name="Hainaut M."/>
            <person name="Henrissat B."/>
            <person name="Grigoriev I.V."/>
            <person name="Spatafora J.W."/>
            <person name="Aime M.C."/>
        </authorList>
    </citation>
    <scope>NUCLEOTIDE SEQUENCE [LARGE SCALE GENOMIC DNA]</scope>
    <source>
        <strain evidence="3 4">MCA 4198</strain>
    </source>
</reference>
<dbReference type="EMBL" id="KZ819634">
    <property type="protein sequence ID" value="PWN93423.1"/>
    <property type="molecule type" value="Genomic_DNA"/>
</dbReference>
<keyword evidence="2" id="KW-0732">Signal</keyword>
<feature type="signal peptide" evidence="2">
    <location>
        <begin position="1"/>
        <end position="19"/>
    </location>
</feature>
<name>A0A316YZE6_9BASI</name>
<organism evidence="3 4">
    <name type="scientific">Acaromyces ingoldii</name>
    <dbReference type="NCBI Taxonomy" id="215250"/>
    <lineage>
        <taxon>Eukaryota</taxon>
        <taxon>Fungi</taxon>
        <taxon>Dikarya</taxon>
        <taxon>Basidiomycota</taxon>
        <taxon>Ustilaginomycotina</taxon>
        <taxon>Exobasidiomycetes</taxon>
        <taxon>Exobasidiales</taxon>
        <taxon>Cryptobasidiaceae</taxon>
        <taxon>Acaromyces</taxon>
    </lineage>
</organism>
<feature type="region of interest" description="Disordered" evidence="1">
    <location>
        <begin position="104"/>
        <end position="128"/>
    </location>
</feature>
<dbReference type="Proteomes" id="UP000245768">
    <property type="component" value="Unassembled WGS sequence"/>
</dbReference>
<keyword evidence="4" id="KW-1185">Reference proteome</keyword>
<feature type="chain" id="PRO_5016344976" evidence="2">
    <location>
        <begin position="20"/>
        <end position="415"/>
    </location>
</feature>
<evidence type="ECO:0000256" key="1">
    <source>
        <dbReference type="SAM" id="MobiDB-lite"/>
    </source>
</evidence>
<feature type="region of interest" description="Disordered" evidence="1">
    <location>
        <begin position="154"/>
        <end position="188"/>
    </location>
</feature>
<feature type="compositionally biased region" description="Polar residues" evidence="1">
    <location>
        <begin position="168"/>
        <end position="188"/>
    </location>
</feature>
<dbReference type="AlphaFoldDB" id="A0A316YZE6"/>
<accession>A0A316YZE6</accession>
<proteinExistence type="predicted"/>
<gene>
    <name evidence="3" type="ORF">FA10DRAFT_264075</name>
</gene>
<evidence type="ECO:0000256" key="2">
    <source>
        <dbReference type="SAM" id="SignalP"/>
    </source>
</evidence>
<sequence>MKLNSAIFVLALTAGPAFSVPFEAGLSNRAKINSTGSGNTSVSHHHVGTTVKDGNNNATDIQNGSKNATLAGGRNSTYHHTGNTTLASTINSTMATVNSTIGAVNGSVGNNKTSSKVTSSDGKNSTAPSWAISTCKALGSKICSFVDGVPKLNVQQKQQSKRDGSPAVNGTGTPNQSNTTTGVDGNPNDSYSVVLDPTYVATGLCNPSVFMDLMWNLSCPVGNNQLSCGGYKTWDCQYHEDRTGDILPAADLNVTPRKQVKQCTMRYQAFFDSNSPYQGVQNHTLADFIKRSTVKMYQALMDQDGGTIHGQLYPKDEEGPGEQNLPDVDTYKVPSRMLVFGTQGHQDTAQDGGHFLQVITEIDCPAPNDSLSCSKLAGISSAFLGILGAMVPAIAAPLSIGSSVTSIAANAACPS</sequence>
<protein>
    <submittedName>
        <fullName evidence="3">Uncharacterized protein</fullName>
    </submittedName>
</protein>